<dbReference type="Proteomes" id="UP000292307">
    <property type="component" value="Chromosome"/>
</dbReference>
<dbReference type="EMBL" id="BMWV01000008">
    <property type="protein sequence ID" value="GGY51240.1"/>
    <property type="molecule type" value="Genomic_DNA"/>
</dbReference>
<evidence type="ECO:0000313" key="3">
    <source>
        <dbReference type="EMBL" id="QBI03591.1"/>
    </source>
</evidence>
<proteinExistence type="predicted"/>
<reference evidence="2" key="1">
    <citation type="journal article" date="2014" name="Int. J. Syst. Evol. Microbiol.">
        <title>Complete genome sequence of Corynebacterium casei LMG S-19264T (=DSM 44701T), isolated from a smear-ripened cheese.</title>
        <authorList>
            <consortium name="US DOE Joint Genome Institute (JGI-PGF)"/>
            <person name="Walter F."/>
            <person name="Albersmeier A."/>
            <person name="Kalinowski J."/>
            <person name="Ruckert C."/>
        </authorList>
    </citation>
    <scope>NUCLEOTIDE SEQUENCE</scope>
    <source>
        <strain evidence="2">KCTC 12343</strain>
    </source>
</reference>
<keyword evidence="4" id="KW-1185">Reference proteome</keyword>
<protein>
    <submittedName>
        <fullName evidence="2">Uncharacterized protein</fullName>
    </submittedName>
</protein>
<name>A0A411X3K5_9BURK</name>
<evidence type="ECO:0000313" key="4">
    <source>
        <dbReference type="Proteomes" id="UP000292307"/>
    </source>
</evidence>
<reference evidence="3 4" key="2">
    <citation type="submission" date="2019-02" db="EMBL/GenBank/DDBJ databases">
        <title>Draft Genome Sequences of Six Type Strains of the Genus Massilia.</title>
        <authorList>
            <person name="Miess H."/>
            <person name="Frediansyhah A."/>
            <person name="Gross H."/>
        </authorList>
    </citation>
    <scope>NUCLEOTIDE SEQUENCE [LARGE SCALE GENOMIC DNA]</scope>
    <source>
        <strain evidence="3 4">DSM 17472</strain>
    </source>
</reference>
<feature type="region of interest" description="Disordered" evidence="1">
    <location>
        <begin position="242"/>
        <end position="266"/>
    </location>
</feature>
<accession>A0A411X3K5</accession>
<sequence length="266" mass="28734">MMNHHPGTFDVARTTWLRLTSRHRKALRDIPPELYEHWARTAHFEFNGIPRHPFFYLRAANALLDLFECVRRSNRPCALPSRAADSVWHAWLSYSPASLDAFCERHFGQRIPHVEAVDMSGGMALPIAMTLVTARTLDGLDLAGPRVPRLFATDRALGMPHGHAWQVRGSRMVLSHMDPHGRPSQRTRVHPATEPDFLLAAGLIAQGEYDRWVHACSTASNGGTAGSGVDFDLACDFGSGDSGGSDSGGSDGSGCGSSCGGGCGGD</sequence>
<evidence type="ECO:0000313" key="2">
    <source>
        <dbReference type="EMBL" id="GGY51240.1"/>
    </source>
</evidence>
<dbReference type="Proteomes" id="UP000628442">
    <property type="component" value="Unassembled WGS sequence"/>
</dbReference>
<organism evidence="2 5">
    <name type="scientific">Pseudoduganella albidiflava</name>
    <dbReference type="NCBI Taxonomy" id="321983"/>
    <lineage>
        <taxon>Bacteria</taxon>
        <taxon>Pseudomonadati</taxon>
        <taxon>Pseudomonadota</taxon>
        <taxon>Betaproteobacteria</taxon>
        <taxon>Burkholderiales</taxon>
        <taxon>Oxalobacteraceae</taxon>
        <taxon>Telluria group</taxon>
        <taxon>Pseudoduganella</taxon>
    </lineage>
</organism>
<dbReference type="EMBL" id="CP036401">
    <property type="protein sequence ID" value="QBI03591.1"/>
    <property type="molecule type" value="Genomic_DNA"/>
</dbReference>
<reference evidence="2" key="3">
    <citation type="submission" date="2022-12" db="EMBL/GenBank/DDBJ databases">
        <authorList>
            <person name="Sun Q."/>
            <person name="Kim S."/>
        </authorList>
    </citation>
    <scope>NUCLEOTIDE SEQUENCE</scope>
    <source>
        <strain evidence="2">KCTC 12343</strain>
    </source>
</reference>
<dbReference type="OrthoDB" id="278697at2"/>
<gene>
    <name evidence="3" type="ORF">EYF70_24255</name>
    <name evidence="2" type="ORF">GCM10007387_37040</name>
</gene>
<dbReference type="RefSeq" id="WP_131147689.1">
    <property type="nucleotide sequence ID" value="NZ_BMWV01000008.1"/>
</dbReference>
<dbReference type="AlphaFoldDB" id="A0A411X3K5"/>
<evidence type="ECO:0000313" key="5">
    <source>
        <dbReference type="Proteomes" id="UP000628442"/>
    </source>
</evidence>
<evidence type="ECO:0000256" key="1">
    <source>
        <dbReference type="SAM" id="MobiDB-lite"/>
    </source>
</evidence>